<comment type="caution">
    <text evidence="3">The sequence shown here is derived from an EMBL/GenBank/DDBJ whole genome shotgun (WGS) entry which is preliminary data.</text>
</comment>
<gene>
    <name evidence="3" type="ORF">HNQ50_001499</name>
</gene>
<keyword evidence="2" id="KW-0472">Membrane</keyword>
<evidence type="ECO:0000313" key="4">
    <source>
        <dbReference type="Proteomes" id="UP000543030"/>
    </source>
</evidence>
<evidence type="ECO:0000256" key="2">
    <source>
        <dbReference type="SAM" id="Phobius"/>
    </source>
</evidence>
<keyword evidence="2" id="KW-1133">Transmembrane helix</keyword>
<feature type="region of interest" description="Disordered" evidence="1">
    <location>
        <begin position="80"/>
        <end position="99"/>
    </location>
</feature>
<keyword evidence="4" id="KW-1185">Reference proteome</keyword>
<keyword evidence="2" id="KW-0812">Transmembrane</keyword>
<dbReference type="Gene3D" id="3.30.1150.10">
    <property type="match status" value="1"/>
</dbReference>
<sequence length="219" mass="22643">MTNTVYGYGPGRAGGRRATGLVSVVVFHAVLIYALISGLAQDAVKKIQQKVEVSIISEPPPPPPPTPPPKVEKIITRKAPPPPQAKAYVPPVEHPQPAPAPAAIVATTADPAPQAPAPAPAPPAPAPSGPVSAKGNCAHIQPPVYPDKAMDDGIGGAVDITFTTGPDGKLSGTPELTIKGIPASYQRYFRAAVLNALQAYTCNPDLQLKQHIAFNLSDS</sequence>
<protein>
    <submittedName>
        <fullName evidence="3">Protein TonB</fullName>
    </submittedName>
</protein>
<dbReference type="RefSeq" id="WP_184099072.1">
    <property type="nucleotide sequence ID" value="NZ_JACHHN010000002.1"/>
</dbReference>
<dbReference type="Proteomes" id="UP000543030">
    <property type="component" value="Unassembled WGS sequence"/>
</dbReference>
<evidence type="ECO:0000256" key="1">
    <source>
        <dbReference type="SAM" id="MobiDB-lite"/>
    </source>
</evidence>
<evidence type="ECO:0000313" key="3">
    <source>
        <dbReference type="EMBL" id="MBB5190777.1"/>
    </source>
</evidence>
<name>A0A840RCT6_9NEIS</name>
<dbReference type="AlphaFoldDB" id="A0A840RCT6"/>
<feature type="compositionally biased region" description="Pro residues" evidence="1">
    <location>
        <begin position="113"/>
        <end position="128"/>
    </location>
</feature>
<dbReference type="SUPFAM" id="SSF74653">
    <property type="entry name" value="TolA/TonB C-terminal domain"/>
    <property type="match status" value="1"/>
</dbReference>
<organism evidence="3 4">
    <name type="scientific">Silvimonas terrae</name>
    <dbReference type="NCBI Taxonomy" id="300266"/>
    <lineage>
        <taxon>Bacteria</taxon>
        <taxon>Pseudomonadati</taxon>
        <taxon>Pseudomonadota</taxon>
        <taxon>Betaproteobacteria</taxon>
        <taxon>Neisseriales</taxon>
        <taxon>Chitinibacteraceae</taxon>
        <taxon>Silvimonas</taxon>
    </lineage>
</organism>
<reference evidence="3 4" key="1">
    <citation type="submission" date="2020-08" db="EMBL/GenBank/DDBJ databases">
        <title>Genomic Encyclopedia of Type Strains, Phase IV (KMG-IV): sequencing the most valuable type-strain genomes for metagenomic binning, comparative biology and taxonomic classification.</title>
        <authorList>
            <person name="Goeker M."/>
        </authorList>
    </citation>
    <scope>NUCLEOTIDE SEQUENCE [LARGE SCALE GENOMIC DNA]</scope>
    <source>
        <strain evidence="3 4">DSM 18233</strain>
    </source>
</reference>
<feature type="region of interest" description="Disordered" evidence="1">
    <location>
        <begin position="110"/>
        <end position="135"/>
    </location>
</feature>
<dbReference type="EMBL" id="JACHHN010000002">
    <property type="protein sequence ID" value="MBB5190777.1"/>
    <property type="molecule type" value="Genomic_DNA"/>
</dbReference>
<proteinExistence type="predicted"/>
<feature type="transmembrane region" description="Helical" evidence="2">
    <location>
        <begin position="20"/>
        <end position="40"/>
    </location>
</feature>
<accession>A0A840RCT6</accession>